<sequence>MSSIDKVIALLGYKPNLKLGDLNFRFRKDRHPANTAANPWSPIKMQQHLRFPKTEPVLLEHLDSVFPTFSREPPPDCTSPDHSDLPDSYATYSPSRHEGFKKLGQQGQLSGAHECSLYKTLQRGTSGGTEVPISPRFHCCKGNLNPVMFTMLLKKIAEVFGRPAVRKLTAERKLATRVQQSEETFTVYIEDVSKMTRRVDSDMPEKKRVRHTLKGISEDAFQLLATQNALIVEKAIEA</sequence>
<evidence type="ECO:0000313" key="1">
    <source>
        <dbReference type="EMBL" id="KAG0426353.1"/>
    </source>
</evidence>
<proteinExistence type="predicted"/>
<dbReference type="Proteomes" id="UP000805193">
    <property type="component" value="Unassembled WGS sequence"/>
</dbReference>
<name>A0AC60PYM0_IXOPE</name>
<comment type="caution">
    <text evidence="1">The sequence shown here is derived from an EMBL/GenBank/DDBJ whole genome shotgun (WGS) entry which is preliminary data.</text>
</comment>
<keyword evidence="2" id="KW-1185">Reference proteome</keyword>
<organism evidence="1 2">
    <name type="scientific">Ixodes persulcatus</name>
    <name type="common">Taiga tick</name>
    <dbReference type="NCBI Taxonomy" id="34615"/>
    <lineage>
        <taxon>Eukaryota</taxon>
        <taxon>Metazoa</taxon>
        <taxon>Ecdysozoa</taxon>
        <taxon>Arthropoda</taxon>
        <taxon>Chelicerata</taxon>
        <taxon>Arachnida</taxon>
        <taxon>Acari</taxon>
        <taxon>Parasitiformes</taxon>
        <taxon>Ixodida</taxon>
        <taxon>Ixodoidea</taxon>
        <taxon>Ixodidae</taxon>
        <taxon>Ixodinae</taxon>
        <taxon>Ixodes</taxon>
    </lineage>
</organism>
<evidence type="ECO:0000313" key="2">
    <source>
        <dbReference type="Proteomes" id="UP000805193"/>
    </source>
</evidence>
<gene>
    <name evidence="1" type="ORF">HPB47_026523</name>
</gene>
<reference evidence="1 2" key="1">
    <citation type="journal article" date="2020" name="Cell">
        <title>Large-Scale Comparative Analyses of Tick Genomes Elucidate Their Genetic Diversity and Vector Capacities.</title>
        <authorList>
            <consortium name="Tick Genome and Microbiome Consortium (TIGMIC)"/>
            <person name="Jia N."/>
            <person name="Wang J."/>
            <person name="Shi W."/>
            <person name="Du L."/>
            <person name="Sun Y."/>
            <person name="Zhan W."/>
            <person name="Jiang J.F."/>
            <person name="Wang Q."/>
            <person name="Zhang B."/>
            <person name="Ji P."/>
            <person name="Bell-Sakyi L."/>
            <person name="Cui X.M."/>
            <person name="Yuan T.T."/>
            <person name="Jiang B.G."/>
            <person name="Yang W.F."/>
            <person name="Lam T.T."/>
            <person name="Chang Q.C."/>
            <person name="Ding S.J."/>
            <person name="Wang X.J."/>
            <person name="Zhu J.G."/>
            <person name="Ruan X.D."/>
            <person name="Zhao L."/>
            <person name="Wei J.T."/>
            <person name="Ye R.Z."/>
            <person name="Que T.C."/>
            <person name="Du C.H."/>
            <person name="Zhou Y.H."/>
            <person name="Cheng J.X."/>
            <person name="Dai P.F."/>
            <person name="Guo W.B."/>
            <person name="Han X.H."/>
            <person name="Huang E.J."/>
            <person name="Li L.F."/>
            <person name="Wei W."/>
            <person name="Gao Y.C."/>
            <person name="Liu J.Z."/>
            <person name="Shao H.Z."/>
            <person name="Wang X."/>
            <person name="Wang C.C."/>
            <person name="Yang T.C."/>
            <person name="Huo Q.B."/>
            <person name="Li W."/>
            <person name="Chen H.Y."/>
            <person name="Chen S.E."/>
            <person name="Zhou L.G."/>
            <person name="Ni X.B."/>
            <person name="Tian J.H."/>
            <person name="Sheng Y."/>
            <person name="Liu T."/>
            <person name="Pan Y.S."/>
            <person name="Xia L.Y."/>
            <person name="Li J."/>
            <person name="Zhao F."/>
            <person name="Cao W.C."/>
        </authorList>
    </citation>
    <scope>NUCLEOTIDE SEQUENCE [LARGE SCALE GENOMIC DNA]</scope>
    <source>
        <strain evidence="1">Iper-2018</strain>
    </source>
</reference>
<dbReference type="EMBL" id="JABSTQ010009725">
    <property type="protein sequence ID" value="KAG0426353.1"/>
    <property type="molecule type" value="Genomic_DNA"/>
</dbReference>
<accession>A0AC60PYM0</accession>
<protein>
    <submittedName>
        <fullName evidence="1">Uncharacterized protein</fullName>
    </submittedName>
</protein>